<gene>
    <name evidence="4" type="ORF">KDI_53580</name>
</gene>
<evidence type="ECO:0000313" key="5">
    <source>
        <dbReference type="Proteomes" id="UP000322530"/>
    </source>
</evidence>
<name>A0A5A5TLE3_9CHLR</name>
<dbReference type="PANTHER" id="PTHR43673:SF10">
    <property type="entry name" value="NADH DEHYDROGENASE_NAD(P)H NITROREDUCTASE XCC3605-RELATED"/>
    <property type="match status" value="1"/>
</dbReference>
<dbReference type="InterPro" id="IPR029479">
    <property type="entry name" value="Nitroreductase"/>
</dbReference>
<evidence type="ECO:0000256" key="1">
    <source>
        <dbReference type="ARBA" id="ARBA00007118"/>
    </source>
</evidence>
<feature type="domain" description="Nitroreductase" evidence="3">
    <location>
        <begin position="13"/>
        <end position="71"/>
    </location>
</feature>
<dbReference type="Proteomes" id="UP000322530">
    <property type="component" value="Unassembled WGS sequence"/>
</dbReference>
<evidence type="ECO:0000313" key="4">
    <source>
        <dbReference type="EMBL" id="GCF11794.1"/>
    </source>
</evidence>
<reference evidence="4 5" key="1">
    <citation type="submission" date="2019-01" db="EMBL/GenBank/DDBJ databases">
        <title>Draft genome sequence of Dictyobacter sp. Uno17.</title>
        <authorList>
            <person name="Wang C.M."/>
            <person name="Zheng Y."/>
            <person name="Sakai Y."/>
            <person name="Abe K."/>
            <person name="Yokota A."/>
            <person name="Yabe S."/>
        </authorList>
    </citation>
    <scope>NUCLEOTIDE SEQUENCE [LARGE SCALE GENOMIC DNA]</scope>
    <source>
        <strain evidence="4 5">Uno17</strain>
    </source>
</reference>
<comment type="similarity">
    <text evidence="1">Belongs to the nitroreductase family.</text>
</comment>
<protein>
    <submittedName>
        <fullName evidence="4">NADH dehydrogenase</fullName>
    </submittedName>
</protein>
<organism evidence="4 5">
    <name type="scientific">Dictyobacter arantiisoli</name>
    <dbReference type="NCBI Taxonomy" id="2014874"/>
    <lineage>
        <taxon>Bacteria</taxon>
        <taxon>Bacillati</taxon>
        <taxon>Chloroflexota</taxon>
        <taxon>Ktedonobacteria</taxon>
        <taxon>Ktedonobacterales</taxon>
        <taxon>Dictyobacteraceae</taxon>
        <taxon>Dictyobacter</taxon>
    </lineage>
</organism>
<accession>A0A5A5TLE3</accession>
<dbReference type="RefSeq" id="WP_149404592.1">
    <property type="nucleotide sequence ID" value="NZ_BIXY01000147.1"/>
</dbReference>
<proteinExistence type="inferred from homology"/>
<dbReference type="SUPFAM" id="SSF55469">
    <property type="entry name" value="FMN-dependent nitroreductase-like"/>
    <property type="match status" value="1"/>
</dbReference>
<evidence type="ECO:0000256" key="2">
    <source>
        <dbReference type="ARBA" id="ARBA00023002"/>
    </source>
</evidence>
<dbReference type="EMBL" id="BIXY01000147">
    <property type="protein sequence ID" value="GCF11794.1"/>
    <property type="molecule type" value="Genomic_DNA"/>
</dbReference>
<dbReference type="AlphaFoldDB" id="A0A5A5TLE3"/>
<dbReference type="OrthoDB" id="9812105at2"/>
<evidence type="ECO:0000259" key="3">
    <source>
        <dbReference type="Pfam" id="PF00881"/>
    </source>
</evidence>
<dbReference type="Pfam" id="PF00881">
    <property type="entry name" value="Nitroreductase"/>
    <property type="match status" value="1"/>
</dbReference>
<comment type="caution">
    <text evidence="4">The sequence shown here is derived from an EMBL/GenBank/DDBJ whole genome shotgun (WGS) entry which is preliminary data.</text>
</comment>
<keyword evidence="5" id="KW-1185">Reference proteome</keyword>
<sequence>MEVFDAVRTVLAVRQFQDKPIPDAIVHRIVEAGHVSASSMNGQPWHFLVIQNKDTLRQLAPLARTGPYIAQAPLAIVVGLEKSPYGIADASRAIQSMVLTAWEEGIGSNWVGFDNLTQIHPLLGIPDDIEVLAILPFGYPVANIGKGAKKRKPLAEIAHRERWDQPFE</sequence>
<keyword evidence="2" id="KW-0560">Oxidoreductase</keyword>
<dbReference type="Gene3D" id="3.40.109.10">
    <property type="entry name" value="NADH Oxidase"/>
    <property type="match status" value="1"/>
</dbReference>
<dbReference type="PANTHER" id="PTHR43673">
    <property type="entry name" value="NAD(P)H NITROREDUCTASE YDGI-RELATED"/>
    <property type="match status" value="1"/>
</dbReference>
<dbReference type="InterPro" id="IPR000415">
    <property type="entry name" value="Nitroreductase-like"/>
</dbReference>
<dbReference type="GO" id="GO:0016491">
    <property type="term" value="F:oxidoreductase activity"/>
    <property type="evidence" value="ECO:0007669"/>
    <property type="project" value="UniProtKB-KW"/>
</dbReference>